<protein>
    <submittedName>
        <fullName evidence="2">Uncharacterized protein</fullName>
    </submittedName>
</protein>
<proteinExistence type="predicted"/>
<dbReference type="Proteomes" id="UP000319213">
    <property type="component" value="Unassembled WGS sequence"/>
</dbReference>
<evidence type="ECO:0000256" key="1">
    <source>
        <dbReference type="SAM" id="MobiDB-lite"/>
    </source>
</evidence>
<sequence>MRTRRIRNRRPARSGRYRDDLDLRTPSGRRLPF</sequence>
<name>A0A543IUK8_9ACTN</name>
<organism evidence="2 3">
    <name type="scientific">Thermopolyspora flexuosa</name>
    <dbReference type="NCBI Taxonomy" id="103836"/>
    <lineage>
        <taxon>Bacteria</taxon>
        <taxon>Bacillati</taxon>
        <taxon>Actinomycetota</taxon>
        <taxon>Actinomycetes</taxon>
        <taxon>Streptosporangiales</taxon>
        <taxon>Streptosporangiaceae</taxon>
        <taxon>Thermopolyspora</taxon>
    </lineage>
</organism>
<evidence type="ECO:0000313" key="2">
    <source>
        <dbReference type="EMBL" id="TQM74255.1"/>
    </source>
</evidence>
<accession>A0A543IUK8</accession>
<keyword evidence="3" id="KW-1185">Reference proteome</keyword>
<dbReference type="AlphaFoldDB" id="A0A543IUK8"/>
<gene>
    <name evidence="2" type="ORF">FHX40_0923</name>
</gene>
<dbReference type="EMBL" id="VFPQ01000001">
    <property type="protein sequence ID" value="TQM74255.1"/>
    <property type="molecule type" value="Genomic_DNA"/>
</dbReference>
<feature type="region of interest" description="Disordered" evidence="1">
    <location>
        <begin position="1"/>
        <end position="33"/>
    </location>
</feature>
<comment type="caution">
    <text evidence="2">The sequence shown here is derived from an EMBL/GenBank/DDBJ whole genome shotgun (WGS) entry which is preliminary data.</text>
</comment>
<feature type="compositionally biased region" description="Basic residues" evidence="1">
    <location>
        <begin position="1"/>
        <end position="15"/>
    </location>
</feature>
<reference evidence="2 3" key="1">
    <citation type="submission" date="2019-06" db="EMBL/GenBank/DDBJ databases">
        <title>Sequencing the genomes of 1000 actinobacteria strains.</title>
        <authorList>
            <person name="Klenk H.-P."/>
        </authorList>
    </citation>
    <scope>NUCLEOTIDE SEQUENCE [LARGE SCALE GENOMIC DNA]</scope>
    <source>
        <strain evidence="2 3">DSM 43186</strain>
    </source>
</reference>
<evidence type="ECO:0000313" key="3">
    <source>
        <dbReference type="Proteomes" id="UP000319213"/>
    </source>
</evidence>